<dbReference type="GO" id="GO:0003723">
    <property type="term" value="F:RNA binding"/>
    <property type="evidence" value="ECO:0007669"/>
    <property type="project" value="TreeGrafter"/>
</dbReference>
<evidence type="ECO:0000256" key="1">
    <source>
        <dbReference type="SAM" id="MobiDB-lite"/>
    </source>
</evidence>
<dbReference type="InterPro" id="IPR036348">
    <property type="entry name" value="WIBG_N_sf"/>
</dbReference>
<gene>
    <name evidence="3" type="ORF">Rhopal_006829-T1</name>
</gene>
<comment type="caution">
    <text evidence="3">The sequence shown here is derived from an EMBL/GenBank/DDBJ whole genome shotgun (WGS) entry which is preliminary data.</text>
</comment>
<proteinExistence type="predicted"/>
<reference evidence="3 4" key="1">
    <citation type="submission" date="2021-12" db="EMBL/GenBank/DDBJ databases">
        <title>High titer production of polyol ester of fatty acids by Rhodotorula paludigena BS15 towards product separation-free biomass refinery.</title>
        <authorList>
            <person name="Mano J."/>
            <person name="Ono H."/>
            <person name="Tanaka T."/>
            <person name="Naito K."/>
            <person name="Sushida H."/>
            <person name="Ike M."/>
            <person name="Tokuyasu K."/>
            <person name="Kitaoka M."/>
        </authorList>
    </citation>
    <scope>NUCLEOTIDE SEQUENCE [LARGE SCALE GENOMIC DNA]</scope>
    <source>
        <strain evidence="3 4">BS15</strain>
    </source>
</reference>
<name>A0AAV5GN74_9BASI</name>
<dbReference type="SUPFAM" id="SSF101931">
    <property type="entry name" value="Pym (Within the bgcn gene intron protein, WIBG), N-terminal domain"/>
    <property type="match status" value="1"/>
</dbReference>
<dbReference type="Proteomes" id="UP001342314">
    <property type="component" value="Unassembled WGS sequence"/>
</dbReference>
<dbReference type="InterPro" id="IPR015362">
    <property type="entry name" value="WIBG_mago-bd"/>
</dbReference>
<protein>
    <recommendedName>
        <fullName evidence="2">WIBG Mago-binding domain-containing protein</fullName>
    </recommendedName>
</protein>
<dbReference type="GO" id="GO:0035145">
    <property type="term" value="C:exon-exon junction complex"/>
    <property type="evidence" value="ECO:0007669"/>
    <property type="project" value="TreeGrafter"/>
</dbReference>
<dbReference type="InterPro" id="IPR039333">
    <property type="entry name" value="PYM1"/>
</dbReference>
<feature type="compositionally biased region" description="Basic and acidic residues" evidence="1">
    <location>
        <begin position="148"/>
        <end position="165"/>
    </location>
</feature>
<dbReference type="GO" id="GO:0005737">
    <property type="term" value="C:cytoplasm"/>
    <property type="evidence" value="ECO:0007669"/>
    <property type="project" value="TreeGrafter"/>
</dbReference>
<evidence type="ECO:0000259" key="2">
    <source>
        <dbReference type="SMART" id="SM01273"/>
    </source>
</evidence>
<dbReference type="Pfam" id="PF09282">
    <property type="entry name" value="Mago-bind"/>
    <property type="match status" value="1"/>
</dbReference>
<feature type="compositionally biased region" description="Low complexity" evidence="1">
    <location>
        <begin position="138"/>
        <end position="147"/>
    </location>
</feature>
<feature type="compositionally biased region" description="Low complexity" evidence="1">
    <location>
        <begin position="58"/>
        <end position="74"/>
    </location>
</feature>
<keyword evidence="4" id="KW-1185">Reference proteome</keyword>
<organism evidence="3 4">
    <name type="scientific">Rhodotorula paludigena</name>
    <dbReference type="NCBI Taxonomy" id="86838"/>
    <lineage>
        <taxon>Eukaryota</taxon>
        <taxon>Fungi</taxon>
        <taxon>Dikarya</taxon>
        <taxon>Basidiomycota</taxon>
        <taxon>Pucciniomycotina</taxon>
        <taxon>Microbotryomycetes</taxon>
        <taxon>Sporidiobolales</taxon>
        <taxon>Sporidiobolaceae</taxon>
        <taxon>Rhodotorula</taxon>
    </lineage>
</organism>
<feature type="domain" description="WIBG Mago-binding" evidence="2">
    <location>
        <begin position="25"/>
        <end position="51"/>
    </location>
</feature>
<dbReference type="PANTHER" id="PTHR22959">
    <property type="entry name" value="PYM PROTEIN"/>
    <property type="match status" value="1"/>
</dbReference>
<evidence type="ECO:0000313" key="3">
    <source>
        <dbReference type="EMBL" id="GJN93771.1"/>
    </source>
</evidence>
<dbReference type="GO" id="GO:1903259">
    <property type="term" value="P:exon-exon junction complex disassembly"/>
    <property type="evidence" value="ECO:0007669"/>
    <property type="project" value="InterPro"/>
</dbReference>
<feature type="region of interest" description="Disordered" evidence="1">
    <location>
        <begin position="96"/>
        <end position="240"/>
    </location>
</feature>
<feature type="region of interest" description="Disordered" evidence="1">
    <location>
        <begin position="1"/>
        <end position="83"/>
    </location>
</feature>
<dbReference type="EMBL" id="BQKY01000015">
    <property type="protein sequence ID" value="GJN93771.1"/>
    <property type="molecule type" value="Genomic_DNA"/>
</dbReference>
<sequence length="252" mass="25519">MSRNPGTHLAFPSTSASGISRNADGDRVVASSFRPDGSVRKERKIRPGFTPTEDIARYRPPGALAARGAGPIPGTAGGRGGRAVPGLGRAVQAALAGAAEGAAPRAAAAGGSGPRATAAASTKAKPQAAKPGPPPGAPAVVGAAVRRGVAEGKTPAREEEVKDSWDASSGDEADGAVHAPVNTTRPAVAELPPTVAPAVGPEDAEQKARAIKKKLRQAEQLQSRTDKPLSPDKQGKVDRIRDLEDELAKLSV</sequence>
<dbReference type="PANTHER" id="PTHR22959:SF0">
    <property type="entry name" value="PARTNER OF Y14 AND MAGO"/>
    <property type="match status" value="1"/>
</dbReference>
<dbReference type="SMART" id="SM01273">
    <property type="entry name" value="Mago-bind"/>
    <property type="match status" value="1"/>
</dbReference>
<accession>A0AAV5GN74</accession>
<feature type="compositionally biased region" description="Basic and acidic residues" evidence="1">
    <location>
        <begin position="224"/>
        <end position="240"/>
    </location>
</feature>
<dbReference type="AlphaFoldDB" id="A0AAV5GN74"/>
<evidence type="ECO:0000313" key="4">
    <source>
        <dbReference type="Proteomes" id="UP001342314"/>
    </source>
</evidence>
<feature type="compositionally biased region" description="Low complexity" evidence="1">
    <location>
        <begin position="96"/>
        <end position="130"/>
    </location>
</feature>